<dbReference type="PANTHER" id="PTHR30534:SF0">
    <property type="entry name" value="FLAGELLAR MOTOR SWITCH PROTEIN FLIG"/>
    <property type="match status" value="1"/>
</dbReference>
<evidence type="ECO:0000259" key="11">
    <source>
        <dbReference type="Pfam" id="PF01706"/>
    </source>
</evidence>
<dbReference type="Proteomes" id="UP000199541">
    <property type="component" value="Unassembled WGS sequence"/>
</dbReference>
<accession>A0AAN4ZXY8</accession>
<evidence type="ECO:0000256" key="2">
    <source>
        <dbReference type="ARBA" id="ARBA00004413"/>
    </source>
</evidence>
<keyword evidence="8" id="KW-0472">Membrane</keyword>
<dbReference type="AlphaFoldDB" id="A0AAN4ZXY8"/>
<evidence type="ECO:0000313" key="14">
    <source>
        <dbReference type="EMBL" id="GHD99268.1"/>
    </source>
</evidence>
<proteinExistence type="inferred from homology"/>
<dbReference type="GO" id="GO:0003774">
    <property type="term" value="F:cytoskeletal motor activity"/>
    <property type="evidence" value="ECO:0007669"/>
    <property type="project" value="InterPro"/>
</dbReference>
<comment type="caution">
    <text evidence="14">The sequence shown here is derived from an EMBL/GenBank/DDBJ whole genome shotgun (WGS) entry which is preliminary data.</text>
</comment>
<evidence type="ECO:0000256" key="9">
    <source>
        <dbReference type="ARBA" id="ARBA00023143"/>
    </source>
</evidence>
<keyword evidence="9" id="KW-0975">Bacterial flagellum</keyword>
<dbReference type="InterPro" id="IPR011002">
    <property type="entry name" value="FliG_a-hlx"/>
</dbReference>
<evidence type="ECO:0000256" key="3">
    <source>
        <dbReference type="ARBA" id="ARBA00010299"/>
    </source>
</evidence>
<keyword evidence="14" id="KW-0969">Cilium</keyword>
<comment type="function">
    <text evidence="10">FliG is one of three proteins (FliG, FliN, FliM) that forms the rotor-mounted switch complex (C ring), located at the base of the basal body. This complex interacts with the CheY and CheZ chemotaxis proteins, in addition to contacting components of the motor that determine the direction of flagellar rotation.</text>
</comment>
<evidence type="ECO:0000256" key="10">
    <source>
        <dbReference type="ARBA" id="ARBA00025598"/>
    </source>
</evidence>
<dbReference type="Proteomes" id="UP000634647">
    <property type="component" value="Unassembled WGS sequence"/>
</dbReference>
<keyword evidence="14" id="KW-0282">Flagellum</keyword>
<keyword evidence="5" id="KW-1003">Cell membrane</keyword>
<evidence type="ECO:0000256" key="4">
    <source>
        <dbReference type="ARBA" id="ARBA00021870"/>
    </source>
</evidence>
<dbReference type="RefSeq" id="WP_244520951.1">
    <property type="nucleotide sequence ID" value="NZ_BNAB01000002.1"/>
</dbReference>
<evidence type="ECO:0000256" key="8">
    <source>
        <dbReference type="ARBA" id="ARBA00023136"/>
    </source>
</evidence>
<dbReference type="GO" id="GO:0071973">
    <property type="term" value="P:bacterial-type flagellum-dependent cell motility"/>
    <property type="evidence" value="ECO:0007669"/>
    <property type="project" value="InterPro"/>
</dbReference>
<reference evidence="15 16" key="2">
    <citation type="submission" date="2016-10" db="EMBL/GenBank/DDBJ databases">
        <authorList>
            <person name="Varghese N."/>
            <person name="Submissions S."/>
        </authorList>
    </citation>
    <scope>NUCLEOTIDE SEQUENCE [LARGE SCALE GENOMIC DNA]</scope>
    <source>
        <strain evidence="15 16">DSM 24802</strain>
    </source>
</reference>
<reference evidence="14" key="3">
    <citation type="submission" date="2023-06" db="EMBL/GenBank/DDBJ databases">
        <authorList>
            <person name="Sun Q."/>
            <person name="Zhou Y."/>
        </authorList>
    </citation>
    <scope>NUCLEOTIDE SEQUENCE</scope>
    <source>
        <strain evidence="14">CGMCC 1.10859</strain>
    </source>
</reference>
<reference evidence="14" key="1">
    <citation type="journal article" date="2014" name="Int. J. Syst. Evol. Microbiol.">
        <title>Complete genome sequence of Corynebacterium casei LMG S-19264T (=DSM 44701T), isolated from a smear-ripened cheese.</title>
        <authorList>
            <consortium name="US DOE Joint Genome Institute (JGI-PGF)"/>
            <person name="Walter F."/>
            <person name="Albersmeier A."/>
            <person name="Kalinowski J."/>
            <person name="Ruckert C."/>
        </authorList>
    </citation>
    <scope>NUCLEOTIDE SEQUENCE</scope>
    <source>
        <strain evidence="14">CGMCC 1.10859</strain>
    </source>
</reference>
<organism evidence="14 17">
    <name type="scientific">Allgaiera indica</name>
    <dbReference type="NCBI Taxonomy" id="765699"/>
    <lineage>
        <taxon>Bacteria</taxon>
        <taxon>Pseudomonadati</taxon>
        <taxon>Pseudomonadota</taxon>
        <taxon>Alphaproteobacteria</taxon>
        <taxon>Rhodobacterales</taxon>
        <taxon>Paracoccaceae</taxon>
        <taxon>Allgaiera</taxon>
    </lineage>
</organism>
<dbReference type="GO" id="GO:0009425">
    <property type="term" value="C:bacterial-type flagellum basal body"/>
    <property type="evidence" value="ECO:0007669"/>
    <property type="project" value="UniProtKB-SubCell"/>
</dbReference>
<feature type="domain" description="Flagellar motor switch protein FliG middle" evidence="12">
    <location>
        <begin position="130"/>
        <end position="203"/>
    </location>
</feature>
<keyword evidence="7" id="KW-0283">Flagellar rotation</keyword>
<evidence type="ECO:0000256" key="1">
    <source>
        <dbReference type="ARBA" id="ARBA00004117"/>
    </source>
</evidence>
<feature type="domain" description="Flagellar motor switch protein FliG C-terminal" evidence="11">
    <location>
        <begin position="231"/>
        <end position="338"/>
    </location>
</feature>
<dbReference type="SUPFAM" id="SSF48029">
    <property type="entry name" value="FliG"/>
    <property type="match status" value="2"/>
</dbReference>
<protein>
    <recommendedName>
        <fullName evidence="4">Flagellar motor switch protein FliG</fullName>
    </recommendedName>
</protein>
<dbReference type="InterPro" id="IPR028263">
    <property type="entry name" value="FliG_N"/>
</dbReference>
<evidence type="ECO:0000256" key="6">
    <source>
        <dbReference type="ARBA" id="ARBA00022500"/>
    </source>
</evidence>
<dbReference type="InterPro" id="IPR032779">
    <property type="entry name" value="FliG_M"/>
</dbReference>
<sequence length="349" mass="38451">MRMNATANLARPSADKPRRLTGPEKAAILFLCLGEEHGSELMKRLDEFDIHAITRAISGLGTIPQAQVEEVINEFLSSASSGSTVVGSMEMAASMLRGFLPDGRVGEIMGEIQGPLLGRNIWDHFSSLDPQVIAGFIKGEHDQTVAAILTKVKPDTAAKVLPLLGQARMVEVTERMIAIDQVPRHALAQIEETLSQEFLTAASRSAAPDTQQRMADLFNKLDSNLFEEVSEELEKRVPEAFGAIKAKMFTFDDLMRLDLGSLAKVMRTVEGQTLPLALRGAKKEVRDYFLQALPQRSRDMLIEEMNAMGPVRGREVQNAQAQLIDGALELAEEEVIRLPMDDDDDVLIE</sequence>
<dbReference type="PANTHER" id="PTHR30534">
    <property type="entry name" value="FLAGELLAR MOTOR SWITCH PROTEIN FLIG"/>
    <property type="match status" value="1"/>
</dbReference>
<evidence type="ECO:0000313" key="16">
    <source>
        <dbReference type="Proteomes" id="UP000199541"/>
    </source>
</evidence>
<dbReference type="EMBL" id="FNOB01000002">
    <property type="protein sequence ID" value="SDW30161.1"/>
    <property type="molecule type" value="Genomic_DNA"/>
</dbReference>
<dbReference type="GO" id="GO:0005886">
    <property type="term" value="C:plasma membrane"/>
    <property type="evidence" value="ECO:0007669"/>
    <property type="project" value="UniProtKB-SubCell"/>
</dbReference>
<evidence type="ECO:0000259" key="12">
    <source>
        <dbReference type="Pfam" id="PF14841"/>
    </source>
</evidence>
<keyword evidence="14" id="KW-0966">Cell projection</keyword>
<dbReference type="GO" id="GO:0006935">
    <property type="term" value="P:chemotaxis"/>
    <property type="evidence" value="ECO:0007669"/>
    <property type="project" value="UniProtKB-KW"/>
</dbReference>
<dbReference type="PRINTS" id="PR00954">
    <property type="entry name" value="FLGMOTORFLIG"/>
</dbReference>
<name>A0AAN4ZXY8_9RHOB</name>
<dbReference type="Pfam" id="PF01706">
    <property type="entry name" value="FliG_C"/>
    <property type="match status" value="1"/>
</dbReference>
<dbReference type="InterPro" id="IPR000090">
    <property type="entry name" value="Flg_Motor_Flig"/>
</dbReference>
<comment type="subcellular location">
    <subcellularLocation>
        <location evidence="1">Bacterial flagellum basal body</location>
    </subcellularLocation>
    <subcellularLocation>
        <location evidence="2">Cell membrane</location>
        <topology evidence="2">Peripheral membrane protein</topology>
        <orientation evidence="2">Cytoplasmic side</orientation>
    </subcellularLocation>
</comment>
<evidence type="ECO:0000256" key="5">
    <source>
        <dbReference type="ARBA" id="ARBA00022475"/>
    </source>
</evidence>
<dbReference type="InterPro" id="IPR023087">
    <property type="entry name" value="Flg_Motor_Flig_C"/>
</dbReference>
<keyword evidence="6" id="KW-0145">Chemotaxis</keyword>
<evidence type="ECO:0000313" key="15">
    <source>
        <dbReference type="EMBL" id="SDW30161.1"/>
    </source>
</evidence>
<feature type="domain" description="Flagellar motor switch protein FliG N-terminal" evidence="13">
    <location>
        <begin position="20"/>
        <end position="115"/>
    </location>
</feature>
<keyword evidence="16" id="KW-1185">Reference proteome</keyword>
<dbReference type="Pfam" id="PF14842">
    <property type="entry name" value="FliG_N"/>
    <property type="match status" value="1"/>
</dbReference>
<comment type="similarity">
    <text evidence="3">Belongs to the FliG family.</text>
</comment>
<gene>
    <name evidence="14" type="ORF">GCM10008024_05970</name>
    <name evidence="15" type="ORF">SAMN05444006_102278</name>
</gene>
<dbReference type="EMBL" id="BNAB01000002">
    <property type="protein sequence ID" value="GHD99268.1"/>
    <property type="molecule type" value="Genomic_DNA"/>
</dbReference>
<evidence type="ECO:0000259" key="13">
    <source>
        <dbReference type="Pfam" id="PF14842"/>
    </source>
</evidence>
<evidence type="ECO:0000313" key="17">
    <source>
        <dbReference type="Proteomes" id="UP000634647"/>
    </source>
</evidence>
<dbReference type="Gene3D" id="1.10.220.30">
    <property type="match status" value="3"/>
</dbReference>
<dbReference type="Pfam" id="PF14841">
    <property type="entry name" value="FliG_M"/>
    <property type="match status" value="1"/>
</dbReference>
<evidence type="ECO:0000256" key="7">
    <source>
        <dbReference type="ARBA" id="ARBA00022779"/>
    </source>
</evidence>